<evidence type="ECO:0000313" key="3">
    <source>
        <dbReference type="EMBL" id="VDN08819.1"/>
    </source>
</evidence>
<reference evidence="3 4" key="1">
    <citation type="submission" date="2018-11" db="EMBL/GenBank/DDBJ databases">
        <authorList>
            <consortium name="Pathogen Informatics"/>
        </authorList>
    </citation>
    <scope>NUCLEOTIDE SEQUENCE [LARGE SCALE GENOMIC DNA]</scope>
</reference>
<feature type="compositionally biased region" description="Polar residues" evidence="2">
    <location>
        <begin position="79"/>
        <end position="90"/>
    </location>
</feature>
<gene>
    <name evidence="3" type="ORF">DILT_LOCUS4650</name>
</gene>
<evidence type="ECO:0000256" key="1">
    <source>
        <dbReference type="SAM" id="Coils"/>
    </source>
</evidence>
<accession>A0A3P7NH15</accession>
<organism evidence="3 4">
    <name type="scientific">Dibothriocephalus latus</name>
    <name type="common">Fish tapeworm</name>
    <name type="synonym">Diphyllobothrium latum</name>
    <dbReference type="NCBI Taxonomy" id="60516"/>
    <lineage>
        <taxon>Eukaryota</taxon>
        <taxon>Metazoa</taxon>
        <taxon>Spiralia</taxon>
        <taxon>Lophotrochozoa</taxon>
        <taxon>Platyhelminthes</taxon>
        <taxon>Cestoda</taxon>
        <taxon>Eucestoda</taxon>
        <taxon>Diphyllobothriidea</taxon>
        <taxon>Diphyllobothriidae</taxon>
        <taxon>Dibothriocephalus</taxon>
    </lineage>
</organism>
<feature type="compositionally biased region" description="Basic and acidic residues" evidence="2">
    <location>
        <begin position="274"/>
        <end position="284"/>
    </location>
</feature>
<dbReference type="AlphaFoldDB" id="A0A3P7NH15"/>
<dbReference type="Proteomes" id="UP000281553">
    <property type="component" value="Unassembled WGS sequence"/>
</dbReference>
<feature type="region of interest" description="Disordered" evidence="2">
    <location>
        <begin position="79"/>
        <end position="142"/>
    </location>
</feature>
<keyword evidence="1" id="KW-0175">Coiled coil</keyword>
<dbReference type="OrthoDB" id="6286659at2759"/>
<protein>
    <submittedName>
        <fullName evidence="3">Uncharacterized protein</fullName>
    </submittedName>
</protein>
<evidence type="ECO:0000256" key="2">
    <source>
        <dbReference type="SAM" id="MobiDB-lite"/>
    </source>
</evidence>
<name>A0A3P7NH15_DIBLA</name>
<keyword evidence="4" id="KW-1185">Reference proteome</keyword>
<dbReference type="EMBL" id="UYRU01045850">
    <property type="protein sequence ID" value="VDN08819.1"/>
    <property type="molecule type" value="Genomic_DNA"/>
</dbReference>
<proteinExistence type="predicted"/>
<feature type="region of interest" description="Disordered" evidence="2">
    <location>
        <begin position="273"/>
        <end position="295"/>
    </location>
</feature>
<sequence>MSQIREKILEIEKNISDGEMMLRVLRQLPQSEVFSVLNLNCIIKETTAQIQRFEELVTKLQEYHNRYRNLEQADSLNAASPDAAQSSFTGDSAPPVALPRRDSDADSDETEGQSLPAGKKDTSVGNASAVQGSSQVAADDTQDKHATVVIDPADWPLHFKAQVCQLSHMYTQVDRFEDMLNRLLVLVKALNLTPQEDLLTDVSSRFIELKSSLTSLKKAYDGLSAHDTASDAFRARQLGNLRGFLVDLGRNLEMTKECFFSVANIVKQAISDHGTPKDEDERKPSASNEGNEEASHVNPGVLYDLPIAYLGFFFHRKILSKFFSYRTALFLTCFPENNSIFLPGALTRQLRQIFKPDTWFVLLLV</sequence>
<evidence type="ECO:0000313" key="4">
    <source>
        <dbReference type="Proteomes" id="UP000281553"/>
    </source>
</evidence>
<feature type="compositionally biased region" description="Low complexity" evidence="2">
    <location>
        <begin position="127"/>
        <end position="138"/>
    </location>
</feature>
<feature type="coiled-coil region" evidence="1">
    <location>
        <begin position="43"/>
        <end position="73"/>
    </location>
</feature>